<evidence type="ECO:0000256" key="7">
    <source>
        <dbReference type="RuleBase" id="RU361195"/>
    </source>
</evidence>
<dbReference type="InterPro" id="IPR008984">
    <property type="entry name" value="SMAD_FHA_dom_sf"/>
</dbReference>
<dbReference type="Gene3D" id="3.90.520.10">
    <property type="entry name" value="SMAD MH1 domain"/>
    <property type="match status" value="1"/>
</dbReference>
<dbReference type="InterPro" id="IPR013790">
    <property type="entry name" value="Dwarfin"/>
</dbReference>
<evidence type="ECO:0000259" key="10">
    <source>
        <dbReference type="PROSITE" id="PS51076"/>
    </source>
</evidence>
<reference evidence="11 12" key="1">
    <citation type="submission" date="2019-07" db="EMBL/GenBank/DDBJ databases">
        <title>Draft genome assembly of a fouling barnacle, Amphibalanus amphitrite (Darwin, 1854): The first reference genome for Thecostraca.</title>
        <authorList>
            <person name="Kim W."/>
        </authorList>
    </citation>
    <scope>NUCLEOTIDE SEQUENCE [LARGE SCALE GENOMIC DNA]</scope>
    <source>
        <strain evidence="11">SNU_AA5</strain>
        <tissue evidence="11">Soma without cirri and trophi</tissue>
    </source>
</reference>
<dbReference type="Pfam" id="PF03166">
    <property type="entry name" value="MH2"/>
    <property type="match status" value="1"/>
</dbReference>
<evidence type="ECO:0000256" key="4">
    <source>
        <dbReference type="ARBA" id="ARBA00023015"/>
    </source>
</evidence>
<dbReference type="InterPro" id="IPR036578">
    <property type="entry name" value="SMAD_MH1_sf"/>
</dbReference>
<proteinExistence type="inferred from homology"/>
<dbReference type="PANTHER" id="PTHR13703:SF54">
    <property type="entry name" value="MOTHERS AGAINST DECAPENTAPLEGIC HOMOLOG"/>
    <property type="match status" value="1"/>
</dbReference>
<dbReference type="PANTHER" id="PTHR13703">
    <property type="entry name" value="SMAD"/>
    <property type="match status" value="1"/>
</dbReference>
<dbReference type="GO" id="GO:0060395">
    <property type="term" value="P:SMAD protein signal transduction"/>
    <property type="evidence" value="ECO:0007669"/>
    <property type="project" value="TreeGrafter"/>
</dbReference>
<feature type="compositionally biased region" description="Basic and acidic residues" evidence="8">
    <location>
        <begin position="32"/>
        <end position="46"/>
    </location>
</feature>
<accession>A0A6A4VYR1</accession>
<dbReference type="GO" id="GO:0070411">
    <property type="term" value="F:I-SMAD binding"/>
    <property type="evidence" value="ECO:0007669"/>
    <property type="project" value="TreeGrafter"/>
</dbReference>
<sequence length="377" mass="42303">MWRKFMLPIHKQKRIERLLRWRVCDADGDATDTVRPDRGAGAEADRSPASANGEAAERTLVRSVLNTLELDALKMLCEVIESRGDALGSCVTVPKNEYVLRSKSATPVVLFCRYFRWPEVDCQSRLRRLFVCRGASGDCHDCINPYHWSRVYSQVPESSPPPVSGTKLSSLPAERCLSGESETVVPESLTTGGTYSSCDDSQRTWCRLLYRERKRRVGPDWHARGPVQNVFYNLPHEDGVALSDVCGQHPNPEPDVRKTRPQIGAGLSLSLEPSGVWLYNRSQKPLFVSSPTLDPPEGSPASEAVHKLPPGYSVLVFSWTEYQARRRSGDAHHELRDPRTAVVSFAKGWGAAYKRRTLLECPCHLELCFTLPIDGWR</sequence>
<keyword evidence="4 7" id="KW-0805">Transcription regulation</keyword>
<dbReference type="GO" id="GO:0071144">
    <property type="term" value="C:heteromeric SMAD protein complex"/>
    <property type="evidence" value="ECO:0007669"/>
    <property type="project" value="TreeGrafter"/>
</dbReference>
<dbReference type="InterPro" id="IPR001132">
    <property type="entry name" value="SMAD_dom_Dwarfin-type"/>
</dbReference>
<evidence type="ECO:0000256" key="2">
    <source>
        <dbReference type="ARBA" id="ARBA00022723"/>
    </source>
</evidence>
<comment type="caution">
    <text evidence="11">The sequence shown here is derived from an EMBL/GenBank/DDBJ whole genome shotgun (WGS) entry which is preliminary data.</text>
</comment>
<keyword evidence="6 7" id="KW-0539">Nucleus</keyword>
<evidence type="ECO:0000259" key="9">
    <source>
        <dbReference type="PROSITE" id="PS51075"/>
    </source>
</evidence>
<evidence type="ECO:0000313" key="11">
    <source>
        <dbReference type="EMBL" id="KAF0295028.1"/>
    </source>
</evidence>
<dbReference type="Pfam" id="PF03165">
    <property type="entry name" value="MH1"/>
    <property type="match status" value="1"/>
</dbReference>
<dbReference type="PROSITE" id="PS51075">
    <property type="entry name" value="MH1"/>
    <property type="match status" value="1"/>
</dbReference>
<gene>
    <name evidence="11" type="primary">Smad6</name>
    <name evidence="11" type="ORF">FJT64_000698</name>
</gene>
<dbReference type="Proteomes" id="UP000440578">
    <property type="component" value="Unassembled WGS sequence"/>
</dbReference>
<comment type="similarity">
    <text evidence="1 7">Belongs to the dwarfin/SMAD family.</text>
</comment>
<keyword evidence="5 7" id="KW-0804">Transcription</keyword>
<keyword evidence="3" id="KW-0862">Zinc</keyword>
<dbReference type="InterPro" id="IPR013019">
    <property type="entry name" value="MAD_homology_MH1"/>
</dbReference>
<dbReference type="GO" id="GO:0009653">
    <property type="term" value="P:anatomical structure morphogenesis"/>
    <property type="evidence" value="ECO:0007669"/>
    <property type="project" value="TreeGrafter"/>
</dbReference>
<dbReference type="GO" id="GO:0005737">
    <property type="term" value="C:cytoplasm"/>
    <property type="evidence" value="ECO:0007669"/>
    <property type="project" value="UniProtKB-SubCell"/>
</dbReference>
<dbReference type="GO" id="GO:0050793">
    <property type="term" value="P:regulation of developmental process"/>
    <property type="evidence" value="ECO:0007669"/>
    <property type="project" value="UniProtKB-ARBA"/>
</dbReference>
<evidence type="ECO:0000256" key="3">
    <source>
        <dbReference type="ARBA" id="ARBA00022833"/>
    </source>
</evidence>
<dbReference type="Gene3D" id="2.60.200.10">
    <property type="match status" value="1"/>
</dbReference>
<keyword evidence="12" id="KW-1185">Reference proteome</keyword>
<name>A0A6A4VYR1_AMPAM</name>
<dbReference type="GO" id="GO:0009791">
    <property type="term" value="P:post-embryonic development"/>
    <property type="evidence" value="ECO:0007669"/>
    <property type="project" value="UniProtKB-ARBA"/>
</dbReference>
<evidence type="ECO:0000313" key="12">
    <source>
        <dbReference type="Proteomes" id="UP000440578"/>
    </source>
</evidence>
<feature type="domain" description="MH2" evidence="10">
    <location>
        <begin position="205"/>
        <end position="377"/>
    </location>
</feature>
<feature type="domain" description="MH1" evidence="9">
    <location>
        <begin position="13"/>
        <end position="157"/>
    </location>
</feature>
<evidence type="ECO:0000256" key="5">
    <source>
        <dbReference type="ARBA" id="ARBA00023163"/>
    </source>
</evidence>
<dbReference type="InterPro" id="IPR003619">
    <property type="entry name" value="MAD_homology1_Dwarfin-type"/>
</dbReference>
<feature type="region of interest" description="Disordered" evidence="8">
    <location>
        <begin position="32"/>
        <end position="55"/>
    </location>
</feature>
<dbReference type="SUPFAM" id="SSF56366">
    <property type="entry name" value="SMAD MH1 domain"/>
    <property type="match status" value="1"/>
</dbReference>
<dbReference type="GO" id="GO:0046872">
    <property type="term" value="F:metal ion binding"/>
    <property type="evidence" value="ECO:0007669"/>
    <property type="project" value="UniProtKB-KW"/>
</dbReference>
<dbReference type="AlphaFoldDB" id="A0A6A4VYR1"/>
<dbReference type="SMART" id="SM00524">
    <property type="entry name" value="DWB"/>
    <property type="match status" value="1"/>
</dbReference>
<evidence type="ECO:0000256" key="6">
    <source>
        <dbReference type="ARBA" id="ARBA00023242"/>
    </source>
</evidence>
<protein>
    <recommendedName>
        <fullName evidence="7">Mothers against decapentaplegic homolog</fullName>
        <shortName evidence="7">MAD homolog</shortName>
        <shortName evidence="7">Mothers against DPP homolog</shortName>
    </recommendedName>
    <alternativeName>
        <fullName evidence="7">SMAD family member</fullName>
    </alternativeName>
</protein>
<dbReference type="GO" id="GO:0051239">
    <property type="term" value="P:regulation of multicellular organismal process"/>
    <property type="evidence" value="ECO:0007669"/>
    <property type="project" value="UniProtKB-ARBA"/>
</dbReference>
<evidence type="ECO:0000256" key="8">
    <source>
        <dbReference type="SAM" id="MobiDB-lite"/>
    </source>
</evidence>
<dbReference type="OrthoDB" id="5946219at2759"/>
<keyword evidence="2" id="KW-0479">Metal-binding</keyword>
<dbReference type="GO" id="GO:0140416">
    <property type="term" value="F:transcription regulator inhibitor activity"/>
    <property type="evidence" value="ECO:0007669"/>
    <property type="project" value="TreeGrafter"/>
</dbReference>
<dbReference type="EMBL" id="VIIS01001642">
    <property type="protein sequence ID" value="KAF0295028.1"/>
    <property type="molecule type" value="Genomic_DNA"/>
</dbReference>
<dbReference type="SMART" id="SM00523">
    <property type="entry name" value="DWA"/>
    <property type="match status" value="1"/>
</dbReference>
<comment type="subcellular location">
    <subcellularLocation>
        <location evidence="7">Cytoplasm</location>
    </subcellularLocation>
    <subcellularLocation>
        <location evidence="7">Nucleus</location>
    </subcellularLocation>
</comment>
<organism evidence="11 12">
    <name type="scientific">Amphibalanus amphitrite</name>
    <name type="common">Striped barnacle</name>
    <name type="synonym">Balanus amphitrite</name>
    <dbReference type="NCBI Taxonomy" id="1232801"/>
    <lineage>
        <taxon>Eukaryota</taxon>
        <taxon>Metazoa</taxon>
        <taxon>Ecdysozoa</taxon>
        <taxon>Arthropoda</taxon>
        <taxon>Crustacea</taxon>
        <taxon>Multicrustacea</taxon>
        <taxon>Cirripedia</taxon>
        <taxon>Thoracica</taxon>
        <taxon>Thoracicalcarea</taxon>
        <taxon>Balanomorpha</taxon>
        <taxon>Balanoidea</taxon>
        <taxon>Balanidae</taxon>
        <taxon>Amphibalaninae</taxon>
        <taxon>Amphibalanus</taxon>
    </lineage>
</organism>
<dbReference type="InterPro" id="IPR017855">
    <property type="entry name" value="SMAD-like_dom_sf"/>
</dbReference>
<dbReference type="GO" id="GO:0030154">
    <property type="term" value="P:cell differentiation"/>
    <property type="evidence" value="ECO:0007669"/>
    <property type="project" value="TreeGrafter"/>
</dbReference>
<keyword evidence="7" id="KW-0963">Cytoplasm</keyword>
<dbReference type="GO" id="GO:0006357">
    <property type="term" value="P:regulation of transcription by RNA polymerase II"/>
    <property type="evidence" value="ECO:0007669"/>
    <property type="project" value="TreeGrafter"/>
</dbReference>
<dbReference type="SUPFAM" id="SSF49879">
    <property type="entry name" value="SMAD/FHA domain"/>
    <property type="match status" value="1"/>
</dbReference>
<dbReference type="PROSITE" id="PS51076">
    <property type="entry name" value="MH2"/>
    <property type="match status" value="1"/>
</dbReference>
<evidence type="ECO:0000256" key="1">
    <source>
        <dbReference type="ARBA" id="ARBA00005545"/>
    </source>
</evidence>